<dbReference type="eggNOG" id="COG1518">
    <property type="taxonomic scope" value="Bacteria"/>
</dbReference>
<reference evidence="11 12" key="1">
    <citation type="journal article" date="2013" name="Genome Announc.">
        <title>Genome Sequence of the Obligate Gammaproteobacterial Methanotroph Methylomicrobium album Strain BG8.</title>
        <authorList>
            <person name="Kits K.D."/>
            <person name="Kalyuzhnaya M.G."/>
            <person name="Klotz M.G."/>
            <person name="Jetten M.S."/>
            <person name="Op den Camp H.J."/>
            <person name="Vuilleumier S."/>
            <person name="Bringel F."/>
            <person name="Dispirito A.A."/>
            <person name="Murrell J.C."/>
            <person name="Bruce D."/>
            <person name="Cheng J.F."/>
            <person name="Copeland A."/>
            <person name="Goodwin L."/>
            <person name="Hauser L."/>
            <person name="Lajus A."/>
            <person name="Land M.L."/>
            <person name="Lapidus A."/>
            <person name="Lucas S."/>
            <person name="Medigue C."/>
            <person name="Pitluck S."/>
            <person name="Woyke T."/>
            <person name="Zeytun A."/>
            <person name="Stein L.Y."/>
        </authorList>
    </citation>
    <scope>NUCLEOTIDE SEQUENCE [LARGE SCALE GENOMIC DNA]</scope>
    <source>
        <strain evidence="11 12">BG8</strain>
    </source>
</reference>
<accession>H8GG58</accession>
<dbReference type="GO" id="GO:0051607">
    <property type="term" value="P:defense response to virus"/>
    <property type="evidence" value="ECO:0007669"/>
    <property type="project" value="UniProtKB-UniRule"/>
</dbReference>
<dbReference type="InterPro" id="IPR042206">
    <property type="entry name" value="CRISPR-assoc_Cas1_C"/>
</dbReference>
<dbReference type="EMBL" id="CM001475">
    <property type="protein sequence ID" value="EIC29982.1"/>
    <property type="molecule type" value="Genomic_DNA"/>
</dbReference>
<dbReference type="Gene3D" id="1.20.120.920">
    <property type="entry name" value="CRISPR-associated endonuclease Cas1, C-terminal domain"/>
    <property type="match status" value="1"/>
</dbReference>
<dbReference type="CDD" id="cd09634">
    <property type="entry name" value="Cas1_I-II-III"/>
    <property type="match status" value="1"/>
</dbReference>
<proteinExistence type="inferred from homology"/>
<dbReference type="NCBIfam" id="TIGR00287">
    <property type="entry name" value="cas1"/>
    <property type="match status" value="1"/>
</dbReference>
<keyword evidence="6 10" id="KW-0051">Antiviral defense</keyword>
<comment type="cofactor">
    <cofactor evidence="10">
        <name>Mg(2+)</name>
        <dbReference type="ChEBI" id="CHEBI:18420"/>
    </cofactor>
    <cofactor evidence="10">
        <name>Mn(2+)</name>
        <dbReference type="ChEBI" id="CHEBI:29035"/>
    </cofactor>
</comment>
<keyword evidence="8 10" id="KW-0464">Manganese</keyword>
<evidence type="ECO:0000256" key="8">
    <source>
        <dbReference type="ARBA" id="ARBA00023211"/>
    </source>
</evidence>
<dbReference type="GO" id="GO:0043571">
    <property type="term" value="P:maintenance of CRISPR repeat elements"/>
    <property type="evidence" value="ECO:0007669"/>
    <property type="project" value="UniProtKB-UniRule"/>
</dbReference>
<evidence type="ECO:0000313" key="12">
    <source>
        <dbReference type="Proteomes" id="UP000005090"/>
    </source>
</evidence>
<dbReference type="Gene3D" id="3.100.10.20">
    <property type="entry name" value="CRISPR-associated endonuclease Cas1, N-terminal domain"/>
    <property type="match status" value="1"/>
</dbReference>
<evidence type="ECO:0000256" key="2">
    <source>
        <dbReference type="ARBA" id="ARBA00022723"/>
    </source>
</evidence>
<comment type="subunit">
    <text evidence="9 10">Homodimer, forms a heterotetramer with a Cas2 homodimer.</text>
</comment>
<name>H8GG58_METAL</name>
<dbReference type="GO" id="GO:0046872">
    <property type="term" value="F:metal ion binding"/>
    <property type="evidence" value="ECO:0007669"/>
    <property type="project" value="UniProtKB-UniRule"/>
</dbReference>
<dbReference type="GO" id="GO:0003677">
    <property type="term" value="F:DNA binding"/>
    <property type="evidence" value="ECO:0007669"/>
    <property type="project" value="UniProtKB-KW"/>
</dbReference>
<dbReference type="RefSeq" id="WP_005372282.1">
    <property type="nucleotide sequence ID" value="NZ_CM001475.1"/>
</dbReference>
<keyword evidence="5 10" id="KW-0460">Magnesium</keyword>
<keyword evidence="1 10" id="KW-0540">Nuclease</keyword>
<dbReference type="Proteomes" id="UP000005090">
    <property type="component" value="Chromosome"/>
</dbReference>
<evidence type="ECO:0000256" key="10">
    <source>
        <dbReference type="HAMAP-Rule" id="MF_01470"/>
    </source>
</evidence>
<keyword evidence="4 10" id="KW-0378">Hydrolase</keyword>
<keyword evidence="3 10" id="KW-0255">Endonuclease</keyword>
<dbReference type="HAMAP" id="MF_01470">
    <property type="entry name" value="Cas1"/>
    <property type="match status" value="1"/>
</dbReference>
<evidence type="ECO:0000256" key="3">
    <source>
        <dbReference type="ARBA" id="ARBA00022759"/>
    </source>
</evidence>
<dbReference type="GO" id="GO:0016787">
    <property type="term" value="F:hydrolase activity"/>
    <property type="evidence" value="ECO:0007669"/>
    <property type="project" value="UniProtKB-KW"/>
</dbReference>
<evidence type="ECO:0000256" key="9">
    <source>
        <dbReference type="ARBA" id="ARBA00038592"/>
    </source>
</evidence>
<dbReference type="Pfam" id="PF01867">
    <property type="entry name" value="Cas_Cas1"/>
    <property type="match status" value="1"/>
</dbReference>
<dbReference type="PANTHER" id="PTHR34353">
    <property type="entry name" value="CRISPR-ASSOCIATED ENDONUCLEASE CAS1 1"/>
    <property type="match status" value="1"/>
</dbReference>
<feature type="binding site" evidence="10">
    <location>
        <position position="244"/>
    </location>
    <ligand>
        <name>Mn(2+)</name>
        <dbReference type="ChEBI" id="CHEBI:29035"/>
    </ligand>
</feature>
<feature type="binding site" evidence="10">
    <location>
        <position position="164"/>
    </location>
    <ligand>
        <name>Mn(2+)</name>
        <dbReference type="ChEBI" id="CHEBI:29035"/>
    </ligand>
</feature>
<comment type="function">
    <text evidence="10">CRISPR (clustered regularly interspaced short palindromic repeat), is an adaptive immune system that provides protection against mobile genetic elements (viruses, transposable elements and conjugative plasmids). CRISPR clusters contain spacers, sequences complementary to antecedent mobile elements, and target invading nucleic acids. CRISPR clusters are transcribed and processed into CRISPR RNA (crRNA). Acts as a dsDNA endonuclease. Involved in the integration of spacer DNA into the CRISPR cassette.</text>
</comment>
<dbReference type="AlphaFoldDB" id="H8GG58"/>
<feature type="binding site" evidence="10">
    <location>
        <position position="229"/>
    </location>
    <ligand>
        <name>Mn(2+)</name>
        <dbReference type="ChEBI" id="CHEBI:29035"/>
    </ligand>
</feature>
<dbReference type="InterPro" id="IPR050646">
    <property type="entry name" value="Cas1"/>
</dbReference>
<keyword evidence="2 10" id="KW-0479">Metal-binding</keyword>
<comment type="similarity">
    <text evidence="10">Belongs to the CRISPR-associated endonuclease Cas1 family.</text>
</comment>
<dbReference type="InterPro" id="IPR002729">
    <property type="entry name" value="CRISPR-assoc_Cas1"/>
</dbReference>
<keyword evidence="12" id="KW-1185">Reference proteome</keyword>
<dbReference type="EC" id="3.1.-.-" evidence="10"/>
<evidence type="ECO:0000256" key="4">
    <source>
        <dbReference type="ARBA" id="ARBA00022801"/>
    </source>
</evidence>
<protein>
    <recommendedName>
        <fullName evidence="10">CRISPR-associated endonuclease Cas1</fullName>
        <ecNumber evidence="10">3.1.-.-</ecNumber>
    </recommendedName>
</protein>
<dbReference type="PANTHER" id="PTHR34353:SF2">
    <property type="entry name" value="CRISPR-ASSOCIATED ENDONUCLEASE CAS1 1"/>
    <property type="match status" value="1"/>
</dbReference>
<dbReference type="GO" id="GO:0004519">
    <property type="term" value="F:endonuclease activity"/>
    <property type="evidence" value="ECO:0007669"/>
    <property type="project" value="UniProtKB-UniRule"/>
</dbReference>
<dbReference type="InterPro" id="IPR042211">
    <property type="entry name" value="CRISPR-assoc_Cas1_N"/>
</dbReference>
<sequence length="319" mass="35866">MSSLYLDRKNLGIKLDGQALALYEDGIRKGSVPLHLLERIVLRGNAQLESRVLGALAERNIGLVILSGRNTEATAMLAGGSHGDGVRRLGQYRTSIEDGLRIPLARRLVLIKVRSQHRLLKQALAARADLRYPLTGAATTLNGIRAQLREDRQAPSLSTLRGLEGAAAAAYFAAFTRLFAPELNFTGRNKRPPPDPVNACLSLGYTLLHYDAVRACHIVGLDTMLGFYHDLSFGRESLACDLMEPLRPVMDGWVWQLFRERELRAEHFSHDKGRCVMNKTGRQRFYAFYETRAGSARRLLRRYGYALARRYRSVYEARP</sequence>
<evidence type="ECO:0000256" key="1">
    <source>
        <dbReference type="ARBA" id="ARBA00022722"/>
    </source>
</evidence>
<evidence type="ECO:0000256" key="6">
    <source>
        <dbReference type="ARBA" id="ARBA00023118"/>
    </source>
</evidence>
<dbReference type="HOGENOM" id="CLU_052779_1_1_6"/>
<evidence type="ECO:0000313" key="11">
    <source>
        <dbReference type="EMBL" id="EIC29982.1"/>
    </source>
</evidence>
<organism evidence="11 12">
    <name type="scientific">Methylomicrobium album BG8</name>
    <dbReference type="NCBI Taxonomy" id="686340"/>
    <lineage>
        <taxon>Bacteria</taxon>
        <taxon>Pseudomonadati</taxon>
        <taxon>Pseudomonadota</taxon>
        <taxon>Gammaproteobacteria</taxon>
        <taxon>Methylococcales</taxon>
        <taxon>Methylococcaceae</taxon>
        <taxon>Methylomicrobium</taxon>
    </lineage>
</organism>
<evidence type="ECO:0000256" key="5">
    <source>
        <dbReference type="ARBA" id="ARBA00022842"/>
    </source>
</evidence>
<evidence type="ECO:0000256" key="7">
    <source>
        <dbReference type="ARBA" id="ARBA00023125"/>
    </source>
</evidence>
<dbReference type="STRING" id="686340.Metal_2236"/>
<keyword evidence="7 10" id="KW-0238">DNA-binding</keyword>
<gene>
    <name evidence="10" type="primary">cas1</name>
    <name evidence="11" type="ORF">Metal_2236</name>
</gene>